<dbReference type="EMBL" id="AB172025">
    <property type="protein sequence ID" value="BAE89087.1"/>
    <property type="molecule type" value="mRNA"/>
</dbReference>
<sequence>MPLQNTKASQGTGREMMPVSWGRRGLLPGSGSAGGTVNQSWHPHPGQRGCGSQHQKAAQPLSRLQGCHLLSPQAVWPLWSVLGIKFSSRALASCLLFNWEHGLSQDQNPHSPLRSYLASL</sequence>
<proteinExistence type="evidence at transcript level"/>
<feature type="region of interest" description="Disordered" evidence="1">
    <location>
        <begin position="1"/>
        <end position="57"/>
    </location>
</feature>
<protein>
    <submittedName>
        <fullName evidence="2">Macaca fascicularis brain cDNA clone: QflA-16375, similar to human adenosine deaminase, RNA-specific (ADAR), transcriptvariant ADAR-a, mRNA, RefSeq: NM_001111.2</fullName>
    </submittedName>
</protein>
<organism evidence="2">
    <name type="scientific">Macaca fascicularis</name>
    <name type="common">Crab-eating macaque</name>
    <name type="synonym">Cynomolgus monkey</name>
    <dbReference type="NCBI Taxonomy" id="9541"/>
    <lineage>
        <taxon>Eukaryota</taxon>
        <taxon>Metazoa</taxon>
        <taxon>Chordata</taxon>
        <taxon>Craniata</taxon>
        <taxon>Vertebrata</taxon>
        <taxon>Euteleostomi</taxon>
        <taxon>Mammalia</taxon>
        <taxon>Eutheria</taxon>
        <taxon>Euarchontoglires</taxon>
        <taxon>Primates</taxon>
        <taxon>Haplorrhini</taxon>
        <taxon>Catarrhini</taxon>
        <taxon>Cercopithecidae</taxon>
        <taxon>Cercopithecinae</taxon>
        <taxon>Macaca</taxon>
    </lineage>
</organism>
<reference evidence="2" key="1">
    <citation type="journal article" date="2007" name="PLoS Biol.">
        <title>Rate of evolution in brain-expressed genes in humans and other primates.</title>
        <authorList>
            <person name="Wang H.-Y."/>
            <person name="Chien H.-C."/>
            <person name="Osada N."/>
            <person name="Hashimoto K."/>
            <person name="Sugano S."/>
            <person name="Gojobori T."/>
            <person name="Chou C.-K."/>
            <person name="Tsai S.-F."/>
            <person name="Wu C.-I."/>
            <person name="Shen C.-K.J."/>
        </authorList>
    </citation>
    <scope>NUCLEOTIDE SEQUENCE</scope>
</reference>
<accession>I7GMB2</accession>
<dbReference type="AlphaFoldDB" id="I7GMB2"/>
<evidence type="ECO:0000313" key="2">
    <source>
        <dbReference type="EMBL" id="BAE89087.1"/>
    </source>
</evidence>
<evidence type="ECO:0000256" key="1">
    <source>
        <dbReference type="SAM" id="MobiDB-lite"/>
    </source>
</evidence>
<feature type="compositionally biased region" description="Polar residues" evidence="1">
    <location>
        <begin position="1"/>
        <end position="12"/>
    </location>
</feature>
<name>I7GMB2_MACFA</name>